<dbReference type="AlphaFoldDB" id="A0A8I0T4S3"/>
<dbReference type="EMBL" id="AQHF01000026">
    <property type="protein sequence ID" value="MBE0347295.1"/>
    <property type="molecule type" value="Genomic_DNA"/>
</dbReference>
<gene>
    <name evidence="1" type="ORF">PPEP_a1715</name>
</gene>
<reference evidence="1 2" key="1">
    <citation type="submission" date="2015-06" db="EMBL/GenBank/DDBJ databases">
        <title>Genome sequence of Pseudoalteromonas peptidolytica.</title>
        <authorList>
            <person name="Xie B.-B."/>
            <person name="Rong J.-C."/>
            <person name="Qin Q.-L."/>
            <person name="Zhang Y.-Z."/>
        </authorList>
    </citation>
    <scope>NUCLEOTIDE SEQUENCE [LARGE SCALE GENOMIC DNA]</scope>
    <source>
        <strain evidence="1 2">F12-50-A1</strain>
    </source>
</reference>
<evidence type="ECO:0000313" key="1">
    <source>
        <dbReference type="EMBL" id="MBE0347295.1"/>
    </source>
</evidence>
<evidence type="ECO:0000313" key="2">
    <source>
        <dbReference type="Proteomes" id="UP000660708"/>
    </source>
</evidence>
<organism evidence="1 2">
    <name type="scientific">Pseudoalteromonas peptidolytica F12-50-A1</name>
    <dbReference type="NCBI Taxonomy" id="1315280"/>
    <lineage>
        <taxon>Bacteria</taxon>
        <taxon>Pseudomonadati</taxon>
        <taxon>Pseudomonadota</taxon>
        <taxon>Gammaproteobacteria</taxon>
        <taxon>Alteromonadales</taxon>
        <taxon>Pseudoalteromonadaceae</taxon>
        <taxon>Pseudoalteromonas</taxon>
    </lineage>
</organism>
<comment type="caution">
    <text evidence="1">The sequence shown here is derived from an EMBL/GenBank/DDBJ whole genome shotgun (WGS) entry which is preliminary data.</text>
</comment>
<protein>
    <submittedName>
        <fullName evidence="1">Uncharacterized protein</fullName>
    </submittedName>
</protein>
<accession>A0A8I0T4S3</accession>
<proteinExistence type="predicted"/>
<name>A0A8I0T4S3_9GAMM</name>
<keyword evidence="2" id="KW-1185">Reference proteome</keyword>
<dbReference type="Proteomes" id="UP000660708">
    <property type="component" value="Unassembled WGS sequence"/>
</dbReference>
<sequence>MQPPKPLTCIYANAFLLLDMYLPLAHIFEVCLQKETKAVRLFVYAICSLSTANQCD</sequence>